<dbReference type="Gene3D" id="1.10.620.20">
    <property type="entry name" value="Ribonucleotide Reductase, subunit A"/>
    <property type="match status" value="1"/>
</dbReference>
<dbReference type="EMBL" id="AE017125">
    <property type="protein sequence ID" value="AAP78109.1"/>
    <property type="molecule type" value="Genomic_DNA"/>
</dbReference>
<evidence type="ECO:0000313" key="1">
    <source>
        <dbReference type="EMBL" id="AAP78109.1"/>
    </source>
</evidence>
<dbReference type="InterPro" id="IPR012348">
    <property type="entry name" value="RNR-like"/>
</dbReference>
<name>Q7VG12_HELHP</name>
<dbReference type="InterPro" id="IPR009078">
    <property type="entry name" value="Ferritin-like_SF"/>
</dbReference>
<dbReference type="HOGENOM" id="CLU_054203_0_0_7"/>
<proteinExistence type="predicted"/>
<sequence length="410" mass="45997">MNVVLTQSHFMQNSLKSVCFMGGLPLGTLFFMRLENAFLLTEKGALIEVVSDVDNLENDLIMWCAFKGEEFVQKCAISQNADSKGNFVYILCKKSPTRFQKFDCHSHISPSAQGLAPNGVQVELASPNYHFGIESNNIWSSNALQIYEDSKKSQWNATTDIKWQEIPEFSPALQFAIAQIMTYLTENEFSALYIPARFLGQISPFFTPIPLLLSSIIGDESRHIESFIKRANITGLGVQYSTLTTQQSLFSLWNEKDYFKSSFLLHIMGEGTFIDLLKFLEESFRALGDEASAYLLALARKDESRHVAYGINNVKQAIAQNPAKIAALKEVVFARKNYLDAQSGESSLLLESMALLRGGGEDSALISNGFEEVQELKKKMEKNRTKRLVECGIDEELALDLSRAHTPNFM</sequence>
<evidence type="ECO:0008006" key="3">
    <source>
        <dbReference type="Google" id="ProtNLM"/>
    </source>
</evidence>
<dbReference type="KEGG" id="hhe:HH_1512"/>
<reference evidence="1 2" key="1">
    <citation type="journal article" date="2003" name="Proc. Natl. Acad. Sci. U.S.A.">
        <title>The complete genome sequence of the carcinogenic bacterium Helicobacter hepaticus.</title>
        <authorList>
            <person name="Suerbaum S."/>
            <person name="Josenhans C."/>
            <person name="Sterzenbach T."/>
            <person name="Drescher B."/>
            <person name="Brandt P."/>
            <person name="Bell M."/>
            <person name="Droege M."/>
            <person name="Fartmann B."/>
            <person name="Fischer H.-P."/>
            <person name="Ge Z."/>
            <person name="Hoerster A."/>
            <person name="Holland R."/>
            <person name="Klein K."/>
            <person name="Koenig J."/>
            <person name="Macko L."/>
            <person name="Mendz G.L."/>
            <person name="Nyakatura G."/>
            <person name="Schauer D.B."/>
            <person name="Shen Z."/>
            <person name="Weber J."/>
            <person name="Frosch M."/>
            <person name="Fox J.G."/>
        </authorList>
    </citation>
    <scope>NUCLEOTIDE SEQUENCE [LARGE SCALE GENOMIC DNA]</scope>
    <source>
        <strain evidence="2">ATCC 51449 / 3B1</strain>
    </source>
</reference>
<dbReference type="STRING" id="235279.HH_1512"/>
<dbReference type="GO" id="GO:0016491">
    <property type="term" value="F:oxidoreductase activity"/>
    <property type="evidence" value="ECO:0007669"/>
    <property type="project" value="InterPro"/>
</dbReference>
<dbReference type="InterPro" id="IPR007402">
    <property type="entry name" value="DUF455"/>
</dbReference>
<gene>
    <name evidence="1" type="ordered locus">HH_1512</name>
</gene>
<dbReference type="Pfam" id="PF04305">
    <property type="entry name" value="DUF455"/>
    <property type="match status" value="1"/>
</dbReference>
<dbReference type="AlphaFoldDB" id="Q7VG12"/>
<dbReference type="SUPFAM" id="SSF47240">
    <property type="entry name" value="Ferritin-like"/>
    <property type="match status" value="1"/>
</dbReference>
<dbReference type="CDD" id="cd00657">
    <property type="entry name" value="Ferritin_like"/>
    <property type="match status" value="1"/>
</dbReference>
<dbReference type="eggNOG" id="COG0425">
    <property type="taxonomic scope" value="Bacteria"/>
</dbReference>
<accession>Q7VG12</accession>
<evidence type="ECO:0000313" key="2">
    <source>
        <dbReference type="Proteomes" id="UP000002495"/>
    </source>
</evidence>
<dbReference type="Proteomes" id="UP000002495">
    <property type="component" value="Chromosome"/>
</dbReference>
<organism evidence="1 2">
    <name type="scientific">Helicobacter hepaticus (strain ATCC 51449 / 3B1)</name>
    <dbReference type="NCBI Taxonomy" id="235279"/>
    <lineage>
        <taxon>Bacteria</taxon>
        <taxon>Pseudomonadati</taxon>
        <taxon>Campylobacterota</taxon>
        <taxon>Epsilonproteobacteria</taxon>
        <taxon>Campylobacterales</taxon>
        <taxon>Helicobacteraceae</taxon>
        <taxon>Helicobacter</taxon>
    </lineage>
</organism>
<keyword evidence="2" id="KW-1185">Reference proteome</keyword>
<protein>
    <recommendedName>
        <fullName evidence="3">DUF455 domain-containing protein</fullName>
    </recommendedName>
</protein>